<organism evidence="1">
    <name type="scientific">freshwater metagenome</name>
    <dbReference type="NCBI Taxonomy" id="449393"/>
    <lineage>
        <taxon>unclassified sequences</taxon>
        <taxon>metagenomes</taxon>
        <taxon>ecological metagenomes</taxon>
    </lineage>
</organism>
<sequence>MQFHPEVDAGIIKLWEDDADSAFLGSGKISVLVEMTDAEKELQRIWKLVIQNWGELILHD</sequence>
<proteinExistence type="predicted"/>
<evidence type="ECO:0000313" key="1">
    <source>
        <dbReference type="EMBL" id="CAB4531995.1"/>
    </source>
</evidence>
<gene>
    <name evidence="1" type="ORF">UFOPK1425_00064</name>
</gene>
<protein>
    <submittedName>
        <fullName evidence="1">Unannotated protein</fullName>
    </submittedName>
</protein>
<dbReference type="AlphaFoldDB" id="A0A6J6AZM0"/>
<dbReference type="EMBL" id="CAEZSJ010000005">
    <property type="protein sequence ID" value="CAB4531995.1"/>
    <property type="molecule type" value="Genomic_DNA"/>
</dbReference>
<reference evidence="1" key="1">
    <citation type="submission" date="2020-05" db="EMBL/GenBank/DDBJ databases">
        <authorList>
            <person name="Chiriac C."/>
            <person name="Salcher M."/>
            <person name="Ghai R."/>
            <person name="Kavagutti S V."/>
        </authorList>
    </citation>
    <scope>NUCLEOTIDE SEQUENCE</scope>
</reference>
<name>A0A6J6AZM0_9ZZZZ</name>
<accession>A0A6J6AZM0</accession>